<dbReference type="Pfam" id="PF17039">
    <property type="entry name" value="Glyco_tran_10_N"/>
    <property type="match status" value="1"/>
</dbReference>
<keyword evidence="8" id="KW-1133">Transmembrane helix</keyword>
<feature type="domain" description="Fucosyltransferase C-terminal" evidence="13">
    <location>
        <begin position="233"/>
        <end position="399"/>
    </location>
</feature>
<dbReference type="FunFam" id="3.40.50.11660:FF:000004">
    <property type="entry name" value="Glycoprotein 3-alpha-L-fucosyltransferase A"/>
    <property type="match status" value="1"/>
</dbReference>
<keyword evidence="4 12" id="KW-0328">Glycosyltransferase</keyword>
<dbReference type="GO" id="GO:0008417">
    <property type="term" value="F:fucosyltransferase activity"/>
    <property type="evidence" value="ECO:0007669"/>
    <property type="project" value="InterPro"/>
</dbReference>
<keyword evidence="10" id="KW-0472">Membrane</keyword>
<comment type="subcellular location">
    <subcellularLocation>
        <location evidence="1">Golgi apparatus membrane</location>
        <topology evidence="1">Single-pass type II membrane protein</topology>
    </subcellularLocation>
    <subcellularLocation>
        <location evidence="12">Golgi apparatus</location>
        <location evidence="12">Golgi stack membrane</location>
        <topology evidence="12">Single-pass type II membrane protein</topology>
    </subcellularLocation>
</comment>
<evidence type="ECO:0000256" key="9">
    <source>
        <dbReference type="ARBA" id="ARBA00023034"/>
    </source>
</evidence>
<dbReference type="AlphaFoldDB" id="A0AAD9MRI9"/>
<dbReference type="EC" id="2.4.1.-" evidence="12"/>
<dbReference type="PANTHER" id="PTHR48438:SF1">
    <property type="entry name" value="ALPHA-(1,3)-FUCOSYLTRANSFERASE C-RELATED"/>
    <property type="match status" value="1"/>
</dbReference>
<evidence type="ECO:0000256" key="3">
    <source>
        <dbReference type="ARBA" id="ARBA00008919"/>
    </source>
</evidence>
<organism evidence="15 16">
    <name type="scientific">Paralvinella palmiformis</name>
    <dbReference type="NCBI Taxonomy" id="53620"/>
    <lineage>
        <taxon>Eukaryota</taxon>
        <taxon>Metazoa</taxon>
        <taxon>Spiralia</taxon>
        <taxon>Lophotrochozoa</taxon>
        <taxon>Annelida</taxon>
        <taxon>Polychaeta</taxon>
        <taxon>Sedentaria</taxon>
        <taxon>Canalipalpata</taxon>
        <taxon>Terebellida</taxon>
        <taxon>Terebelliformia</taxon>
        <taxon>Alvinellidae</taxon>
        <taxon>Paralvinella</taxon>
    </lineage>
</organism>
<gene>
    <name evidence="15" type="ORF">LSH36_877g01100</name>
</gene>
<evidence type="ECO:0000256" key="11">
    <source>
        <dbReference type="ARBA" id="ARBA00023180"/>
    </source>
</evidence>
<evidence type="ECO:0000256" key="5">
    <source>
        <dbReference type="ARBA" id="ARBA00022679"/>
    </source>
</evidence>
<keyword evidence="5 12" id="KW-0808">Transferase</keyword>
<evidence type="ECO:0000259" key="14">
    <source>
        <dbReference type="Pfam" id="PF17039"/>
    </source>
</evidence>
<dbReference type="InterPro" id="IPR055270">
    <property type="entry name" value="Glyco_tran_10_C"/>
</dbReference>
<evidence type="ECO:0000256" key="7">
    <source>
        <dbReference type="ARBA" id="ARBA00022968"/>
    </source>
</evidence>
<comment type="pathway">
    <text evidence="2">Protein modification; protein glycosylation.</text>
</comment>
<comment type="similarity">
    <text evidence="3 12">Belongs to the glycosyltransferase 10 family.</text>
</comment>
<keyword evidence="11" id="KW-0325">Glycoprotein</keyword>
<reference evidence="15" key="1">
    <citation type="journal article" date="2023" name="Mol. Biol. Evol.">
        <title>Third-Generation Sequencing Reveals the Adaptive Role of the Epigenome in Three Deep-Sea Polychaetes.</title>
        <authorList>
            <person name="Perez M."/>
            <person name="Aroh O."/>
            <person name="Sun Y."/>
            <person name="Lan Y."/>
            <person name="Juniper S.K."/>
            <person name="Young C.R."/>
            <person name="Angers B."/>
            <person name="Qian P.Y."/>
        </authorList>
    </citation>
    <scope>NUCLEOTIDE SEQUENCE</scope>
    <source>
        <strain evidence="15">P08H-3</strain>
    </source>
</reference>
<accession>A0AAD9MRI9</accession>
<keyword evidence="6 12" id="KW-0812">Transmembrane</keyword>
<comment type="caution">
    <text evidence="15">The sequence shown here is derived from an EMBL/GenBank/DDBJ whole genome shotgun (WGS) entry which is preliminary data.</text>
</comment>
<keyword evidence="16" id="KW-1185">Reference proteome</keyword>
<evidence type="ECO:0000256" key="1">
    <source>
        <dbReference type="ARBA" id="ARBA00004323"/>
    </source>
</evidence>
<feature type="domain" description="Fucosyltransferase N-terminal" evidence="14">
    <location>
        <begin position="90"/>
        <end position="209"/>
    </location>
</feature>
<name>A0AAD9MRI9_9ANNE</name>
<dbReference type="Pfam" id="PF00852">
    <property type="entry name" value="Glyco_transf_10"/>
    <property type="match status" value="1"/>
</dbReference>
<evidence type="ECO:0000256" key="10">
    <source>
        <dbReference type="ARBA" id="ARBA00023136"/>
    </source>
</evidence>
<dbReference type="EMBL" id="JAODUP010000877">
    <property type="protein sequence ID" value="KAK2143107.1"/>
    <property type="molecule type" value="Genomic_DNA"/>
</dbReference>
<evidence type="ECO:0000259" key="13">
    <source>
        <dbReference type="Pfam" id="PF00852"/>
    </source>
</evidence>
<evidence type="ECO:0000256" key="8">
    <source>
        <dbReference type="ARBA" id="ARBA00022989"/>
    </source>
</evidence>
<dbReference type="PANTHER" id="PTHR48438">
    <property type="entry name" value="ALPHA-(1,3)-FUCOSYLTRANSFERASE C-RELATED"/>
    <property type="match status" value="1"/>
</dbReference>
<evidence type="ECO:0000313" key="15">
    <source>
        <dbReference type="EMBL" id="KAK2143107.1"/>
    </source>
</evidence>
<dbReference type="InterPro" id="IPR038577">
    <property type="entry name" value="GT10-like_C_sf"/>
</dbReference>
<evidence type="ECO:0000256" key="12">
    <source>
        <dbReference type="RuleBase" id="RU003832"/>
    </source>
</evidence>
<keyword evidence="7" id="KW-0735">Signal-anchor</keyword>
<dbReference type="InterPro" id="IPR001503">
    <property type="entry name" value="Glyco_trans_10"/>
</dbReference>
<proteinExistence type="inferred from homology"/>
<evidence type="ECO:0000313" key="16">
    <source>
        <dbReference type="Proteomes" id="UP001208570"/>
    </source>
</evidence>
<sequence length="428" mass="49182">MMRARHIFVVLLTKTTRCAAMVIVLAAIVFLINTAFSDGSRSSHGSIDINERLTEAVYSAATETKKLTTKDTSILQSEGDKEREKKPRKRLKTILLWNPFFAKPDYGVGGFGTVAFEKTNCEHTCWLTSDKSQLPVADAVVVHVYNMRHNYQNTTIPKRYSQNQIFVFFILESPLRSYKGFFKTGFSFKDIFNLTFTFLDSKETDIYIPLGGLALREQPKEMLLPDESAIANESLIAWFISNCHAPSARMAYAMELAKYVPVHIYGACGNYSCPRKDIDCYNKITQSYMFYLAFENSFCKDYATEKLFRTLTTLMVPIVYGNANYAKLVPAKAFIDVRDFESPKHLANYLLILKETPKKYLRYLSWKRKYSVLREGDFKATGFCRLCNILHTDNYPYKTNYDPVGDYWNPNELCVSGNEERKAVHLEK</sequence>
<evidence type="ECO:0000256" key="6">
    <source>
        <dbReference type="ARBA" id="ARBA00022692"/>
    </source>
</evidence>
<dbReference type="Gene3D" id="3.40.50.11660">
    <property type="entry name" value="Glycosyl transferase family 10, C-terminal domain"/>
    <property type="match status" value="1"/>
</dbReference>
<protein>
    <recommendedName>
        <fullName evidence="12">Fucosyltransferase</fullName>
        <ecNumber evidence="12">2.4.1.-</ecNumber>
    </recommendedName>
</protein>
<dbReference type="SUPFAM" id="SSF53756">
    <property type="entry name" value="UDP-Glycosyltransferase/glycogen phosphorylase"/>
    <property type="match status" value="1"/>
</dbReference>
<dbReference type="GO" id="GO:0000139">
    <property type="term" value="C:Golgi membrane"/>
    <property type="evidence" value="ECO:0007669"/>
    <property type="project" value="UniProtKB-SubCell"/>
</dbReference>
<evidence type="ECO:0000256" key="2">
    <source>
        <dbReference type="ARBA" id="ARBA00004922"/>
    </source>
</evidence>
<keyword evidence="9 12" id="KW-0333">Golgi apparatus</keyword>
<dbReference type="GO" id="GO:0032580">
    <property type="term" value="C:Golgi cisterna membrane"/>
    <property type="evidence" value="ECO:0007669"/>
    <property type="project" value="UniProtKB-SubCell"/>
</dbReference>
<dbReference type="InterPro" id="IPR031481">
    <property type="entry name" value="Glyco_tran_10_N"/>
</dbReference>
<evidence type="ECO:0000256" key="4">
    <source>
        <dbReference type="ARBA" id="ARBA00022676"/>
    </source>
</evidence>
<dbReference type="Proteomes" id="UP001208570">
    <property type="component" value="Unassembled WGS sequence"/>
</dbReference>